<dbReference type="InterPro" id="IPR004846">
    <property type="entry name" value="T2SS/T3SS_dom"/>
</dbReference>
<dbReference type="Proteomes" id="UP001139103">
    <property type="component" value="Unassembled WGS sequence"/>
</dbReference>
<feature type="domain" description="Type II/III secretion system secretin-like" evidence="4">
    <location>
        <begin position="189"/>
        <end position="321"/>
    </location>
</feature>
<accession>A0A9X1SHA0</accession>
<dbReference type="GO" id="GO:0009306">
    <property type="term" value="P:protein secretion"/>
    <property type="evidence" value="ECO:0007669"/>
    <property type="project" value="InterPro"/>
</dbReference>
<feature type="compositionally biased region" description="Polar residues" evidence="2">
    <location>
        <begin position="50"/>
        <end position="59"/>
    </location>
</feature>
<dbReference type="RefSeq" id="WP_230220615.1">
    <property type="nucleotide sequence ID" value="NZ_JAJKFT010000010.1"/>
</dbReference>
<reference evidence="5" key="1">
    <citation type="submission" date="2021-11" db="EMBL/GenBank/DDBJ databases">
        <title>Genome sequence.</title>
        <authorList>
            <person name="Sun Q."/>
        </authorList>
    </citation>
    <scope>NUCLEOTIDE SEQUENCE</scope>
    <source>
        <strain evidence="5">JC732</strain>
    </source>
</reference>
<feature type="chain" id="PRO_5040765600" description="Type II/III secretion system secretin-like domain-containing protein" evidence="3">
    <location>
        <begin position="20"/>
        <end position="358"/>
    </location>
</feature>
<feature type="region of interest" description="Disordered" evidence="2">
    <location>
        <begin position="18"/>
        <end position="95"/>
    </location>
</feature>
<feature type="compositionally biased region" description="Pro residues" evidence="2">
    <location>
        <begin position="82"/>
        <end position="93"/>
    </location>
</feature>
<sequence>MTSRLALLLLLAISSALQAGDDPPQSNSPDSAPGKQTAAPLADPPGKGSGLSQIPSQYEQGYVEVPRDENAAPSGRIKQYIPPRPDMPEPQPSKTPDVNVQNGTVQFGIVQYGPPQSSAVQQHGTLESQFNGMPGVGPFPGMVTPPMPPMPPRMVRVRVALLEAEGKVKSPHEPLIPVEEMLEMINNGEKFDVIDSFDLTTVTGHETKVQQGRREPVVTGTQIVPQRGPDGRATAARANSYSQQNVGTLLTVAPQIMGHRALLKVNFERSDIAYPDDDDDDEEEDDDDEEESPQVAGAPPSTTTMTIDTAVLLESGQATILSTRDSHGERHLLLIGVEILDAGEEPGQGGGGQMGGFF</sequence>
<organism evidence="5 6">
    <name type="scientific">Blastopirellula sediminis</name>
    <dbReference type="NCBI Taxonomy" id="2894196"/>
    <lineage>
        <taxon>Bacteria</taxon>
        <taxon>Pseudomonadati</taxon>
        <taxon>Planctomycetota</taxon>
        <taxon>Planctomycetia</taxon>
        <taxon>Pirellulales</taxon>
        <taxon>Pirellulaceae</taxon>
        <taxon>Blastopirellula</taxon>
    </lineage>
</organism>
<evidence type="ECO:0000313" key="6">
    <source>
        <dbReference type="Proteomes" id="UP001139103"/>
    </source>
</evidence>
<evidence type="ECO:0000259" key="4">
    <source>
        <dbReference type="Pfam" id="PF00263"/>
    </source>
</evidence>
<dbReference type="Pfam" id="PF00263">
    <property type="entry name" value="Secretin"/>
    <property type="match status" value="1"/>
</dbReference>
<name>A0A9X1SHA0_9BACT</name>
<keyword evidence="3" id="KW-0732">Signal</keyword>
<evidence type="ECO:0000256" key="2">
    <source>
        <dbReference type="SAM" id="MobiDB-lite"/>
    </source>
</evidence>
<dbReference type="AlphaFoldDB" id="A0A9X1SHA0"/>
<comment type="similarity">
    <text evidence="1">Belongs to the bacterial secretin family.</text>
</comment>
<gene>
    <name evidence="5" type="ORF">LOC68_16140</name>
</gene>
<protein>
    <recommendedName>
        <fullName evidence="4">Type II/III secretion system secretin-like domain-containing protein</fullName>
    </recommendedName>
</protein>
<evidence type="ECO:0000313" key="5">
    <source>
        <dbReference type="EMBL" id="MCC9629922.1"/>
    </source>
</evidence>
<feature type="signal peptide" evidence="3">
    <location>
        <begin position="1"/>
        <end position="19"/>
    </location>
</feature>
<dbReference type="EMBL" id="JAJKFT010000010">
    <property type="protein sequence ID" value="MCC9629922.1"/>
    <property type="molecule type" value="Genomic_DNA"/>
</dbReference>
<feature type="region of interest" description="Disordered" evidence="2">
    <location>
        <begin position="272"/>
        <end position="304"/>
    </location>
</feature>
<comment type="caution">
    <text evidence="5">The sequence shown here is derived from an EMBL/GenBank/DDBJ whole genome shotgun (WGS) entry which is preliminary data.</text>
</comment>
<keyword evidence="6" id="KW-1185">Reference proteome</keyword>
<proteinExistence type="inferred from homology"/>
<evidence type="ECO:0000256" key="1">
    <source>
        <dbReference type="RuleBase" id="RU004003"/>
    </source>
</evidence>
<feature type="compositionally biased region" description="Acidic residues" evidence="2">
    <location>
        <begin position="274"/>
        <end position="292"/>
    </location>
</feature>
<evidence type="ECO:0000256" key="3">
    <source>
        <dbReference type="SAM" id="SignalP"/>
    </source>
</evidence>